<dbReference type="GeneID" id="100828346"/>
<dbReference type="FunCoup" id="A0A0Q3IFD8">
    <property type="interactions" value="2"/>
</dbReference>
<organism evidence="3">
    <name type="scientific">Brachypodium distachyon</name>
    <name type="common">Purple false brome</name>
    <name type="synonym">Trachynia distachya</name>
    <dbReference type="NCBI Taxonomy" id="15368"/>
    <lineage>
        <taxon>Eukaryota</taxon>
        <taxon>Viridiplantae</taxon>
        <taxon>Streptophyta</taxon>
        <taxon>Embryophyta</taxon>
        <taxon>Tracheophyta</taxon>
        <taxon>Spermatophyta</taxon>
        <taxon>Magnoliopsida</taxon>
        <taxon>Liliopsida</taxon>
        <taxon>Poales</taxon>
        <taxon>Poaceae</taxon>
        <taxon>BOP clade</taxon>
        <taxon>Pooideae</taxon>
        <taxon>Stipodae</taxon>
        <taxon>Brachypodieae</taxon>
        <taxon>Brachypodium</taxon>
    </lineage>
</organism>
<dbReference type="RefSeq" id="XP_010240515.1">
    <property type="nucleotide sequence ID" value="XM_010242213.3"/>
</dbReference>
<dbReference type="EMBL" id="CM000884">
    <property type="protein sequence ID" value="KQJ84920.1"/>
    <property type="molecule type" value="Genomic_DNA"/>
</dbReference>
<name>A0A0Q3IFD8_BRADI</name>
<dbReference type="PANTHER" id="PTHR31414:SF10">
    <property type="entry name" value="OS04G0644000 PROTEIN"/>
    <property type="match status" value="1"/>
</dbReference>
<accession>A0A0Q3IFD8</accession>
<evidence type="ECO:0000313" key="4">
    <source>
        <dbReference type="EnsemblPlants" id="KQJ84920"/>
    </source>
</evidence>
<dbReference type="OrthoDB" id="1937321at2759"/>
<reference evidence="3" key="2">
    <citation type="submission" date="2017-06" db="EMBL/GenBank/DDBJ databases">
        <title>WGS assembly of Brachypodium distachyon.</title>
        <authorList>
            <consortium name="The International Brachypodium Initiative"/>
            <person name="Lucas S."/>
            <person name="Harmon-Smith M."/>
            <person name="Lail K."/>
            <person name="Tice H."/>
            <person name="Grimwood J."/>
            <person name="Bruce D."/>
            <person name="Barry K."/>
            <person name="Shu S."/>
            <person name="Lindquist E."/>
            <person name="Wang M."/>
            <person name="Pitluck S."/>
            <person name="Vogel J.P."/>
            <person name="Garvin D.F."/>
            <person name="Mockler T.C."/>
            <person name="Schmutz J."/>
            <person name="Rokhsar D."/>
            <person name="Bevan M.W."/>
        </authorList>
    </citation>
    <scope>NUCLEOTIDE SEQUENCE</scope>
    <source>
        <strain evidence="3">Bd21</strain>
    </source>
</reference>
<evidence type="ECO:0000256" key="2">
    <source>
        <dbReference type="SAM" id="SignalP"/>
    </source>
</evidence>
<evidence type="ECO:0000313" key="5">
    <source>
        <dbReference type="Proteomes" id="UP000008810"/>
    </source>
</evidence>
<dbReference type="PANTHER" id="PTHR31414">
    <property type="entry name" value="TRANSMEMBRANE PROTEIN DDB_G0292058"/>
    <property type="match status" value="1"/>
</dbReference>
<reference evidence="3 4" key="1">
    <citation type="journal article" date="2010" name="Nature">
        <title>Genome sequencing and analysis of the model grass Brachypodium distachyon.</title>
        <authorList>
            <consortium name="International Brachypodium Initiative"/>
        </authorList>
    </citation>
    <scope>NUCLEOTIDE SEQUENCE [LARGE SCALE GENOMIC DNA]</scope>
    <source>
        <strain evidence="3 4">Bd21</strain>
    </source>
</reference>
<dbReference type="EnsemblPlants" id="KQJ84920">
    <property type="protein sequence ID" value="KQJ84920"/>
    <property type="gene ID" value="BRADI_5g23730v3"/>
</dbReference>
<proteinExistence type="predicted"/>
<dbReference type="InterPro" id="IPR040283">
    <property type="entry name" value="DDB_G0292058-like"/>
</dbReference>
<feature type="transmembrane region" description="Helical" evidence="1">
    <location>
        <begin position="280"/>
        <end position="306"/>
    </location>
</feature>
<dbReference type="AlphaFoldDB" id="A0A0Q3IFD8"/>
<protein>
    <submittedName>
        <fullName evidence="3 4">Uncharacterized protein</fullName>
    </submittedName>
</protein>
<feature type="signal peptide" evidence="2">
    <location>
        <begin position="1"/>
        <end position="25"/>
    </location>
</feature>
<keyword evidence="1" id="KW-0812">Transmembrane</keyword>
<reference evidence="4" key="3">
    <citation type="submission" date="2018-08" db="UniProtKB">
        <authorList>
            <consortium name="EnsemblPlants"/>
        </authorList>
    </citation>
    <scope>IDENTIFICATION</scope>
    <source>
        <strain evidence="4">cv. Bd21</strain>
    </source>
</reference>
<dbReference type="KEGG" id="bdi:100828346"/>
<gene>
    <name evidence="4" type="primary">LOC100828346</name>
    <name evidence="3" type="ORF">BRADI_5g23730v3</name>
</gene>
<keyword evidence="5" id="KW-1185">Reference proteome</keyword>
<evidence type="ECO:0000256" key="1">
    <source>
        <dbReference type="SAM" id="Phobius"/>
    </source>
</evidence>
<evidence type="ECO:0000313" key="3">
    <source>
        <dbReference type="EMBL" id="KQJ84920.1"/>
    </source>
</evidence>
<feature type="chain" id="PRO_5043129301" evidence="2">
    <location>
        <begin position="26"/>
        <end position="530"/>
    </location>
</feature>
<dbReference type="ExpressionAtlas" id="A0A0Q3IFD8">
    <property type="expression patterns" value="baseline"/>
</dbReference>
<keyword evidence="2" id="KW-0732">Signal</keyword>
<feature type="transmembrane region" description="Helical" evidence="1">
    <location>
        <begin position="255"/>
        <end position="273"/>
    </location>
</feature>
<dbReference type="STRING" id="15368.A0A0Q3IFD8"/>
<keyword evidence="1" id="KW-1133">Transmembrane helix</keyword>
<dbReference type="Proteomes" id="UP000008810">
    <property type="component" value="Chromosome 5"/>
</dbReference>
<feature type="transmembrane region" description="Helical" evidence="1">
    <location>
        <begin position="142"/>
        <end position="165"/>
    </location>
</feature>
<dbReference type="Gramene" id="KQJ84920">
    <property type="protein sequence ID" value="KQJ84920"/>
    <property type="gene ID" value="BRADI_5g23730v3"/>
</dbReference>
<keyword evidence="1" id="KW-0472">Membrane</keyword>
<sequence>MALAAGSSVGVASVVVLLLLVVANASSSSSHAGSDGGRVLSEGSTAASWRRSVAESPLPRNNSLVLAAARTYRSDPLANLTMYTGGWNISDQHYWASVAYTAVPLFFFAILWFVGFGIAMLIISCFCCFCRNKSDGYSPTSYVTSLTMLILLTCATIAGCLVLHVGTEFFHNSTINTVEYVVGQGNLTVDNLRNFAGSLAAAKNIGVDQIFLPADVQRKIDLVEEKLNSSANEFSARIVSNYEKFKDMMDKMQYYLRYLAAIMLGLALLGFVFSVLGLHFLVSLLVIAGWIVVTVTVMLAGGFILLHNVVGDTCVAMDEWVTHPQAHTALDDILPCVDMATAHESLHRSQEVTAQLVALVNNVIMNISNREFPPAIRPLYFNQSGPLMPVLCDPFNQDMSARQCGPGEVTFKTAAAEWKKFECAVSGPPGSEVCTTAGRVTPPAYNQMTAAASISMGLYEFGPFLMDLQDCSFVRETFESISLKNCPGLEAHSRFVYLGLLVVSGAIMLAVVFWMVHTRQRRWRARSKPV</sequence>
<feature type="transmembrane region" description="Helical" evidence="1">
    <location>
        <begin position="105"/>
        <end position="130"/>
    </location>
</feature>
<feature type="transmembrane region" description="Helical" evidence="1">
    <location>
        <begin position="495"/>
        <end position="516"/>
    </location>
</feature>